<dbReference type="Pfam" id="PF13550">
    <property type="entry name" value="Phage-tail_3"/>
    <property type="match status" value="1"/>
</dbReference>
<keyword evidence="4" id="KW-1185">Reference proteome</keyword>
<dbReference type="Proteomes" id="UP001596042">
    <property type="component" value="Unassembled WGS sequence"/>
</dbReference>
<keyword evidence="1" id="KW-1133">Transmembrane helix</keyword>
<sequence>MQYILAIVFALLATPAAADPISIVIGAIGAAGSWLLSGTVLANIVLGGLLVAAKYALGTLFQSKPKSQASATETKYGENLVREVGLGTFGTRGHHVYRNAFDKGNHIVQDVYKLSDFRCTELLRVQMDGEWKLLSATDEGDEGRIYGRRVLGVHEGGQVFVRFYSGTLSQTADPALIAYANPTGRWTSAHRGAGICYVVVTTITDVDNLTSVPSLLFEVKGAPLYDPRKDSTVGGSGAHRWNDQSTWEYTSNPAVMMYNLERGIYHGTEKIVGRGVPASQLPLSEWMTAMNICDEAMADGSKRYTAALIASSGDGVTHDTNMTPLREACAASWVEGVIGEYPIVGANQAVVATITDDDIAWDKPFQLSLTRPRSELVNTVAATYISPDKFYETTSLATRVDDTALAQDRERLAAKIDYTAVTDPRVGDRLADIAIRASRYQAHGSYTIHPKYLGVQVGQWISWVSARYGFTKKLQIQSKALGALGSDGTRDVRISWQEVGDGIFDPTAYTTTPPVITPNAEPAYLAAVENFNAVPNIVLGATGDQLPGIRLYWDEITDGTVVGVDIQYWPVSDPTQIFSAYVTRDVTVYQIVNGLTSQTEWQIRTRLRAAPGTRPVAWTAPVNVLTLGIETNLPPIDFAKLDEDINGYLGWASDGLRYVLEELDRIGSIVANQDAANYSDKQQIRREITSTSGSLTAKFTEEIIAATGPGSAIAQRIESLEVAVEDDIATAVSNLTTQINTVDGRVDVVSSNVTALQATVAGKADASAVSLLSATVSEQGDMITSQGNAIIDLQSQVNGVSASATFRAQTVAAPSGWNSRIALQARVGTSDSYKNAGIYFDVTPTNSRIVVSADQFVVTDGANTVQPLIATGGVVYLTNVRLGTLKFDQLESNNGKLIMRGYGSYADIRIWT</sequence>
<dbReference type="RefSeq" id="WP_374832993.1">
    <property type="nucleotide sequence ID" value="NZ_JBHEEZ010000020.1"/>
</dbReference>
<accession>A0ABV9H528</accession>
<reference evidence="4" key="1">
    <citation type="journal article" date="2019" name="Int. J. Syst. Evol. Microbiol.">
        <title>The Global Catalogue of Microorganisms (GCM) 10K type strain sequencing project: providing services to taxonomists for standard genome sequencing and annotation.</title>
        <authorList>
            <consortium name="The Broad Institute Genomics Platform"/>
            <consortium name="The Broad Institute Genome Sequencing Center for Infectious Disease"/>
            <person name="Wu L."/>
            <person name="Ma J."/>
        </authorList>
    </citation>
    <scope>NUCLEOTIDE SEQUENCE [LARGE SCALE GENOMIC DNA]</scope>
    <source>
        <strain evidence="4">CGMCC 1.15731</strain>
    </source>
</reference>
<evidence type="ECO:0000259" key="2">
    <source>
        <dbReference type="Pfam" id="PF13550"/>
    </source>
</evidence>
<gene>
    <name evidence="3" type="ORF">ACFO1V_03195</name>
</gene>
<evidence type="ECO:0000256" key="1">
    <source>
        <dbReference type="SAM" id="Phobius"/>
    </source>
</evidence>
<evidence type="ECO:0000313" key="4">
    <source>
        <dbReference type="Proteomes" id="UP001596042"/>
    </source>
</evidence>
<feature type="transmembrane region" description="Helical" evidence="1">
    <location>
        <begin position="34"/>
        <end position="57"/>
    </location>
</feature>
<proteinExistence type="predicted"/>
<feature type="domain" description="Tip attachment protein J" evidence="2">
    <location>
        <begin position="322"/>
        <end position="466"/>
    </location>
</feature>
<name>A0ABV9H528_9HYPH</name>
<keyword evidence="1" id="KW-0472">Membrane</keyword>
<organism evidence="3 4">
    <name type="scientific">Daeguia caeni</name>
    <dbReference type="NCBI Taxonomy" id="439612"/>
    <lineage>
        <taxon>Bacteria</taxon>
        <taxon>Pseudomonadati</taxon>
        <taxon>Pseudomonadota</taxon>
        <taxon>Alphaproteobacteria</taxon>
        <taxon>Hyphomicrobiales</taxon>
        <taxon>Brucellaceae</taxon>
        <taxon>Daeguia</taxon>
    </lineage>
</organism>
<protein>
    <submittedName>
        <fullName evidence="3">Phage tail protein</fullName>
    </submittedName>
</protein>
<comment type="caution">
    <text evidence="3">The sequence shown here is derived from an EMBL/GenBank/DDBJ whole genome shotgun (WGS) entry which is preliminary data.</text>
</comment>
<dbReference type="EMBL" id="JBHSEL010000031">
    <property type="protein sequence ID" value="MFC4624241.1"/>
    <property type="molecule type" value="Genomic_DNA"/>
</dbReference>
<dbReference type="InterPro" id="IPR032876">
    <property type="entry name" value="J_dom"/>
</dbReference>
<keyword evidence="1" id="KW-0812">Transmembrane</keyword>
<evidence type="ECO:0000313" key="3">
    <source>
        <dbReference type="EMBL" id="MFC4624241.1"/>
    </source>
</evidence>